<dbReference type="OrthoDB" id="10393166at2759"/>
<reference evidence="2 3" key="1">
    <citation type="submission" date="2016-02" db="EMBL/GenBank/DDBJ databases">
        <title>Genome analysis of coral dinoflagellate symbionts highlights evolutionary adaptations to a symbiotic lifestyle.</title>
        <authorList>
            <person name="Aranda M."/>
            <person name="Li Y."/>
            <person name="Liew Y.J."/>
            <person name="Baumgarten S."/>
            <person name="Simakov O."/>
            <person name="Wilson M."/>
            <person name="Piel J."/>
            <person name="Ashoor H."/>
            <person name="Bougouffa S."/>
            <person name="Bajic V.B."/>
            <person name="Ryu T."/>
            <person name="Ravasi T."/>
            <person name="Bayer T."/>
            <person name="Micklem G."/>
            <person name="Kim H."/>
            <person name="Bhak J."/>
            <person name="Lajeunesse T.C."/>
            <person name="Voolstra C.R."/>
        </authorList>
    </citation>
    <scope>NUCLEOTIDE SEQUENCE [LARGE SCALE GENOMIC DNA]</scope>
    <source>
        <strain evidence="2 3">CCMP2467</strain>
    </source>
</reference>
<feature type="signal peptide" evidence="1">
    <location>
        <begin position="1"/>
        <end position="19"/>
    </location>
</feature>
<sequence length="221" mass="25079">MWSWTKSLFDLLVALPSFGCDTWITEAGQGGGGPISVEEMRLALLLDSDEPVLALGSVCHTDGAKAYKTLKSPLHDGRLVEGDLRLSHTCVKHKPPHPEFSKRMRVDVWVGDRFQEQVREGGTQKVDGFFAAFRKVVGRRPFNTVGSDDSKADRMEEVMRFHVRLFQFKHWFGGQDMFAVFGHLRKSQRDTGSVRWSDMSAFKPPFVPPVQREEQVVRTLD</sequence>
<keyword evidence="3" id="KW-1185">Reference proteome</keyword>
<evidence type="ECO:0000313" key="3">
    <source>
        <dbReference type="Proteomes" id="UP000186817"/>
    </source>
</evidence>
<gene>
    <name evidence="2" type="ORF">AK812_SmicGene12400</name>
</gene>
<name>A0A1Q9EAN9_SYMMI</name>
<proteinExistence type="predicted"/>
<accession>A0A1Q9EAN9</accession>
<comment type="caution">
    <text evidence="2">The sequence shown here is derived from an EMBL/GenBank/DDBJ whole genome shotgun (WGS) entry which is preliminary data.</text>
</comment>
<dbReference type="EMBL" id="LSRX01000209">
    <property type="protein sequence ID" value="OLQ04495.1"/>
    <property type="molecule type" value="Genomic_DNA"/>
</dbReference>
<evidence type="ECO:0000256" key="1">
    <source>
        <dbReference type="SAM" id="SignalP"/>
    </source>
</evidence>
<feature type="chain" id="PRO_5012435277" evidence="1">
    <location>
        <begin position="20"/>
        <end position="221"/>
    </location>
</feature>
<dbReference type="AlphaFoldDB" id="A0A1Q9EAN9"/>
<evidence type="ECO:0000313" key="2">
    <source>
        <dbReference type="EMBL" id="OLQ04495.1"/>
    </source>
</evidence>
<dbReference type="Proteomes" id="UP000186817">
    <property type="component" value="Unassembled WGS sequence"/>
</dbReference>
<protein>
    <submittedName>
        <fullName evidence="2">Uncharacterized protein</fullName>
    </submittedName>
</protein>
<organism evidence="2 3">
    <name type="scientific">Symbiodinium microadriaticum</name>
    <name type="common">Dinoflagellate</name>
    <name type="synonym">Zooxanthella microadriatica</name>
    <dbReference type="NCBI Taxonomy" id="2951"/>
    <lineage>
        <taxon>Eukaryota</taxon>
        <taxon>Sar</taxon>
        <taxon>Alveolata</taxon>
        <taxon>Dinophyceae</taxon>
        <taxon>Suessiales</taxon>
        <taxon>Symbiodiniaceae</taxon>
        <taxon>Symbiodinium</taxon>
    </lineage>
</organism>
<keyword evidence="1" id="KW-0732">Signal</keyword>